<gene>
    <name evidence="1" type="ORF">ACFSUC_05810</name>
</gene>
<dbReference type="Proteomes" id="UP001597497">
    <property type="component" value="Unassembled WGS sequence"/>
</dbReference>
<organism evidence="1 2">
    <name type="scientific">Marinicrinis sediminis</name>
    <dbReference type="NCBI Taxonomy" id="1652465"/>
    <lineage>
        <taxon>Bacteria</taxon>
        <taxon>Bacillati</taxon>
        <taxon>Bacillota</taxon>
        <taxon>Bacilli</taxon>
        <taxon>Bacillales</taxon>
        <taxon>Paenibacillaceae</taxon>
    </lineage>
</organism>
<comment type="caution">
    <text evidence="1">The sequence shown here is derived from an EMBL/GenBank/DDBJ whole genome shotgun (WGS) entry which is preliminary data.</text>
</comment>
<evidence type="ECO:0000313" key="1">
    <source>
        <dbReference type="EMBL" id="MFD2671117.1"/>
    </source>
</evidence>
<dbReference type="RefSeq" id="WP_379928549.1">
    <property type="nucleotide sequence ID" value="NZ_JBHUMM010000009.1"/>
</dbReference>
<keyword evidence="2" id="KW-1185">Reference proteome</keyword>
<evidence type="ECO:0000313" key="2">
    <source>
        <dbReference type="Proteomes" id="UP001597497"/>
    </source>
</evidence>
<name>A0ABW5R7R9_9BACL</name>
<reference evidence="2" key="1">
    <citation type="journal article" date="2019" name="Int. J. Syst. Evol. Microbiol.">
        <title>The Global Catalogue of Microorganisms (GCM) 10K type strain sequencing project: providing services to taxonomists for standard genome sequencing and annotation.</title>
        <authorList>
            <consortium name="The Broad Institute Genomics Platform"/>
            <consortium name="The Broad Institute Genome Sequencing Center for Infectious Disease"/>
            <person name="Wu L."/>
            <person name="Ma J."/>
        </authorList>
    </citation>
    <scope>NUCLEOTIDE SEQUENCE [LARGE SCALE GENOMIC DNA]</scope>
    <source>
        <strain evidence="2">KCTC 33676</strain>
    </source>
</reference>
<dbReference type="EMBL" id="JBHUMM010000009">
    <property type="protein sequence ID" value="MFD2671117.1"/>
    <property type="molecule type" value="Genomic_DNA"/>
</dbReference>
<protein>
    <submittedName>
        <fullName evidence="1">Uncharacterized protein</fullName>
    </submittedName>
</protein>
<proteinExistence type="predicted"/>
<accession>A0ABW5R7R9</accession>
<sequence length="76" mass="9317">MTKFEIYKWDKWNMVHAEVKGKKITVRVISDQWGEDCHTFLSRPQLMNWVEQYYAADRFQGTEEERETIISRFREV</sequence>